<accession>A0A671VDX0</accession>
<keyword evidence="2" id="KW-0677">Repeat</keyword>
<evidence type="ECO:0000313" key="5">
    <source>
        <dbReference type="Ensembl" id="ENSSAUP00010023987.1"/>
    </source>
</evidence>
<dbReference type="SMART" id="SM00054">
    <property type="entry name" value="EFh"/>
    <property type="match status" value="2"/>
</dbReference>
<sequence>MNSKSIYRVLLCFFHSEFCLLSSVNNHHLLLLASVMAGTSRHDKEMAMDAKRRLSECSDPVERLRLQCLARGSSGIKGLGRTFKIMDDDNSRSLDLKEFLKGLNDYGILMEKQEAMALFQQFDRDGSGTIDFDEFLITLRVTKEEFVNYYCGVSASVDSDVYFILMMKNAWKL</sequence>
<dbReference type="GeneTree" id="ENSGT00940000156466"/>
<evidence type="ECO:0000256" key="1">
    <source>
        <dbReference type="ARBA" id="ARBA00022723"/>
    </source>
</evidence>
<keyword evidence="3" id="KW-0106">Calcium</keyword>
<dbReference type="PROSITE" id="PS50222">
    <property type="entry name" value="EF_HAND_2"/>
    <property type="match status" value="2"/>
</dbReference>
<proteinExistence type="predicted"/>
<dbReference type="InterPro" id="IPR011992">
    <property type="entry name" value="EF-hand-dom_pair"/>
</dbReference>
<evidence type="ECO:0000259" key="4">
    <source>
        <dbReference type="PROSITE" id="PS50222"/>
    </source>
</evidence>
<dbReference type="PROSITE" id="PS00018">
    <property type="entry name" value="EF_HAND_1"/>
    <property type="match status" value="2"/>
</dbReference>
<dbReference type="InterPro" id="IPR018247">
    <property type="entry name" value="EF_Hand_1_Ca_BS"/>
</dbReference>
<dbReference type="PANTHER" id="PTHR34524:SF6">
    <property type="entry name" value="CALCYPHOSINE LIKE"/>
    <property type="match status" value="1"/>
</dbReference>
<evidence type="ECO:0000256" key="3">
    <source>
        <dbReference type="ARBA" id="ARBA00022837"/>
    </source>
</evidence>
<dbReference type="AlphaFoldDB" id="A0A671VDX0"/>
<dbReference type="InterPro" id="IPR002048">
    <property type="entry name" value="EF_hand_dom"/>
</dbReference>
<organism evidence="5 6">
    <name type="scientific">Sparus aurata</name>
    <name type="common">Gilthead sea bream</name>
    <dbReference type="NCBI Taxonomy" id="8175"/>
    <lineage>
        <taxon>Eukaryota</taxon>
        <taxon>Metazoa</taxon>
        <taxon>Chordata</taxon>
        <taxon>Craniata</taxon>
        <taxon>Vertebrata</taxon>
        <taxon>Euteleostomi</taxon>
        <taxon>Actinopterygii</taxon>
        <taxon>Neopterygii</taxon>
        <taxon>Teleostei</taxon>
        <taxon>Neoteleostei</taxon>
        <taxon>Acanthomorphata</taxon>
        <taxon>Eupercaria</taxon>
        <taxon>Spariformes</taxon>
        <taxon>Sparidae</taxon>
        <taxon>Sparus</taxon>
    </lineage>
</organism>
<dbReference type="Ensembl" id="ENSSAUT00010025339.1">
    <property type="protein sequence ID" value="ENSSAUP00010023987.1"/>
    <property type="gene ID" value="ENSSAUG00010010546.1"/>
</dbReference>
<protein>
    <submittedName>
        <fullName evidence="5">Calcyphosine-like b</fullName>
    </submittedName>
</protein>
<dbReference type="PANTHER" id="PTHR34524">
    <property type="entry name" value="CALCYPHOSIN"/>
    <property type="match status" value="1"/>
</dbReference>
<dbReference type="CDD" id="cd00051">
    <property type="entry name" value="EFh"/>
    <property type="match status" value="1"/>
</dbReference>
<dbReference type="GO" id="GO:0005509">
    <property type="term" value="F:calcium ion binding"/>
    <property type="evidence" value="ECO:0007669"/>
    <property type="project" value="InterPro"/>
</dbReference>
<dbReference type="SUPFAM" id="SSF47473">
    <property type="entry name" value="EF-hand"/>
    <property type="match status" value="1"/>
</dbReference>
<dbReference type="InterPro" id="IPR051581">
    <property type="entry name" value="Ca-bind"/>
</dbReference>
<reference evidence="5" key="1">
    <citation type="submission" date="2021-04" db="EMBL/GenBank/DDBJ databases">
        <authorList>
            <consortium name="Wellcome Sanger Institute Data Sharing"/>
        </authorList>
    </citation>
    <scope>NUCLEOTIDE SEQUENCE [LARGE SCALE GENOMIC DNA]</scope>
</reference>
<feature type="domain" description="EF-hand" evidence="4">
    <location>
        <begin position="110"/>
        <end position="145"/>
    </location>
</feature>
<keyword evidence="1" id="KW-0479">Metal-binding</keyword>
<name>A0A671VDX0_SPAAU</name>
<evidence type="ECO:0000313" key="6">
    <source>
        <dbReference type="Proteomes" id="UP000472265"/>
    </source>
</evidence>
<keyword evidence="6" id="KW-1185">Reference proteome</keyword>
<feature type="domain" description="EF-hand" evidence="4">
    <location>
        <begin position="74"/>
        <end position="109"/>
    </location>
</feature>
<evidence type="ECO:0000256" key="2">
    <source>
        <dbReference type="ARBA" id="ARBA00022737"/>
    </source>
</evidence>
<reference evidence="5" key="2">
    <citation type="submission" date="2025-08" db="UniProtKB">
        <authorList>
            <consortium name="Ensembl"/>
        </authorList>
    </citation>
    <scope>IDENTIFICATION</scope>
</reference>
<reference evidence="5" key="3">
    <citation type="submission" date="2025-09" db="UniProtKB">
        <authorList>
            <consortium name="Ensembl"/>
        </authorList>
    </citation>
    <scope>IDENTIFICATION</scope>
</reference>
<dbReference type="Gene3D" id="1.10.238.10">
    <property type="entry name" value="EF-hand"/>
    <property type="match status" value="1"/>
</dbReference>
<gene>
    <name evidence="5" type="primary">CAPSL</name>
    <name evidence="5" type="synonym">capslb</name>
</gene>
<dbReference type="Proteomes" id="UP000472265">
    <property type="component" value="Chromosome 12"/>
</dbReference>
<dbReference type="Pfam" id="PF13499">
    <property type="entry name" value="EF-hand_7"/>
    <property type="match status" value="1"/>
</dbReference>